<accession>A0A1G9GGU1</accession>
<evidence type="ECO:0000313" key="2">
    <source>
        <dbReference type="Proteomes" id="UP000198718"/>
    </source>
</evidence>
<gene>
    <name evidence="1" type="ORF">SAMN05660472_02415</name>
</gene>
<organism evidence="1 2">
    <name type="scientific">Natronincola ferrireducens</name>
    <dbReference type="NCBI Taxonomy" id="393762"/>
    <lineage>
        <taxon>Bacteria</taxon>
        <taxon>Bacillati</taxon>
        <taxon>Bacillota</taxon>
        <taxon>Clostridia</taxon>
        <taxon>Peptostreptococcales</taxon>
        <taxon>Natronincolaceae</taxon>
        <taxon>Natronincola</taxon>
    </lineage>
</organism>
<dbReference type="Proteomes" id="UP000198718">
    <property type="component" value="Unassembled WGS sequence"/>
</dbReference>
<dbReference type="EMBL" id="FNFP01000006">
    <property type="protein sequence ID" value="SDK99857.1"/>
    <property type="molecule type" value="Genomic_DNA"/>
</dbReference>
<dbReference type="RefSeq" id="WP_090553945.1">
    <property type="nucleotide sequence ID" value="NZ_FNFP01000006.1"/>
</dbReference>
<dbReference type="AlphaFoldDB" id="A0A1G9GGU1"/>
<proteinExistence type="predicted"/>
<name>A0A1G9GGU1_9FIRM</name>
<dbReference type="OrthoDB" id="1650893at2"/>
<protein>
    <submittedName>
        <fullName evidence="1">Uncharacterized protein</fullName>
    </submittedName>
</protein>
<keyword evidence="2" id="KW-1185">Reference proteome</keyword>
<sequence>MKNKTKRVFWGFFYNGVREELRRGIKWRDMYLFTKTIITDDGMKALWDVDNLALTEARNEIIVQKGNIVVHMLGDIDFDDRQTREVIINRFFTDALFED</sequence>
<reference evidence="1 2" key="1">
    <citation type="submission" date="2016-10" db="EMBL/GenBank/DDBJ databases">
        <authorList>
            <person name="de Groot N.N."/>
        </authorList>
    </citation>
    <scope>NUCLEOTIDE SEQUENCE [LARGE SCALE GENOMIC DNA]</scope>
    <source>
        <strain evidence="1 2">DSM 18346</strain>
    </source>
</reference>
<dbReference type="STRING" id="393762.SAMN05660472_02415"/>
<evidence type="ECO:0000313" key="1">
    <source>
        <dbReference type="EMBL" id="SDK99857.1"/>
    </source>
</evidence>